<feature type="domain" description="AB hydrolase-1" evidence="1">
    <location>
        <begin position="21"/>
        <end position="130"/>
    </location>
</feature>
<name>A0A1D3MIH9_BACMY</name>
<dbReference type="Gene3D" id="3.40.50.1820">
    <property type="entry name" value="alpha/beta hydrolase"/>
    <property type="match status" value="1"/>
</dbReference>
<dbReference type="EMBL" id="LXLX01000024">
    <property type="protein sequence ID" value="OFD96829.1"/>
    <property type="molecule type" value="Genomic_DNA"/>
</dbReference>
<dbReference type="Proteomes" id="UP000175835">
    <property type="component" value="Unassembled WGS sequence"/>
</dbReference>
<organism evidence="2 3">
    <name type="scientific">Bacillus mycoides</name>
    <dbReference type="NCBI Taxonomy" id="1405"/>
    <lineage>
        <taxon>Bacteria</taxon>
        <taxon>Bacillati</taxon>
        <taxon>Bacillota</taxon>
        <taxon>Bacilli</taxon>
        <taxon>Bacillales</taxon>
        <taxon>Bacillaceae</taxon>
        <taxon>Bacillus</taxon>
        <taxon>Bacillus cereus group</taxon>
    </lineage>
</organism>
<accession>A0A1D3MIH9</accession>
<proteinExistence type="predicted"/>
<dbReference type="PANTHER" id="PTHR43798">
    <property type="entry name" value="MONOACYLGLYCEROL LIPASE"/>
    <property type="match status" value="1"/>
</dbReference>
<dbReference type="SUPFAM" id="SSF53474">
    <property type="entry name" value="alpha/beta-Hydrolases"/>
    <property type="match status" value="1"/>
</dbReference>
<dbReference type="InterPro" id="IPR050266">
    <property type="entry name" value="AB_hydrolase_sf"/>
</dbReference>
<protein>
    <recommendedName>
        <fullName evidence="1">AB hydrolase-1 domain-containing protein</fullName>
    </recommendedName>
</protein>
<reference evidence="2 3" key="1">
    <citation type="submission" date="2016-05" db="EMBL/GenBank/DDBJ databases">
        <title>Bacillus thuringiensis and Bacillus weihenstephanensis as novel biocontrol agents of wilt causing Verticillium species.</title>
        <authorList>
            <person name="Hollensteiner J."/>
            <person name="Wemheuer F."/>
            <person name="Harting R."/>
            <person name="Kolarzyk A."/>
            <person name="Diaz-Valerio S."/>
            <person name="Poehlein A."/>
            <person name="Brzuszkiewicz E."/>
            <person name="Nesemann K."/>
            <person name="Braus-Stromeyer S."/>
            <person name="Braus G."/>
            <person name="Daniel R."/>
            <person name="Liesegang H."/>
        </authorList>
    </citation>
    <scope>NUCLEOTIDE SEQUENCE [LARGE SCALE GENOMIC DNA]</scope>
    <source>
        <strain evidence="2 3">GOE11</strain>
    </source>
</reference>
<dbReference type="PATRIC" id="fig|86662.23.peg.972"/>
<gene>
    <name evidence="2" type="ORF">BWGOE11_18470</name>
</gene>
<evidence type="ECO:0000259" key="1">
    <source>
        <dbReference type="Pfam" id="PF00561"/>
    </source>
</evidence>
<evidence type="ECO:0000313" key="2">
    <source>
        <dbReference type="EMBL" id="OFD96829.1"/>
    </source>
</evidence>
<dbReference type="Pfam" id="PF00561">
    <property type="entry name" value="Abhydrolase_1"/>
    <property type="match status" value="1"/>
</dbReference>
<sequence>MPIIKTKNGEFHYESFGQGEPILFLHGSGASWKMWKPQIESFSKEYQMILLDYRGHGESIKTFPGNVYDYDLIVSDIISFLDTLGHTPLHVIGVSQGAILATLVAIHHPSYVKKLVISNSYSEFPTKTSKWVLQFSNFIFSLLPYSTIIDLMMKFYKQEPYTQQILRDSFSIDKKMLLMMKKAKFPVHTSLLHLIQSPTLILSGAGKVVTGVDEGKAAKTIHQHIPNSTLALFQDAFDPLNVMRKDIFNEMVLDFLRDSSLHEYEEVSYG</sequence>
<dbReference type="PRINTS" id="PR00111">
    <property type="entry name" value="ABHYDROLASE"/>
</dbReference>
<dbReference type="InterPro" id="IPR029058">
    <property type="entry name" value="AB_hydrolase_fold"/>
</dbReference>
<dbReference type="InterPro" id="IPR000073">
    <property type="entry name" value="AB_hydrolase_1"/>
</dbReference>
<dbReference type="RefSeq" id="WP_002203188.1">
    <property type="nucleotide sequence ID" value="NZ_FMJF01000015.1"/>
</dbReference>
<comment type="caution">
    <text evidence="2">The sequence shown here is derived from an EMBL/GenBank/DDBJ whole genome shotgun (WGS) entry which is preliminary data.</text>
</comment>
<evidence type="ECO:0000313" key="3">
    <source>
        <dbReference type="Proteomes" id="UP000175835"/>
    </source>
</evidence>
<dbReference type="AlphaFoldDB" id="A0A1D3MIH9"/>